<dbReference type="GO" id="GO:0016491">
    <property type="term" value="F:oxidoreductase activity"/>
    <property type="evidence" value="ECO:0007669"/>
    <property type="project" value="UniProtKB-KW"/>
</dbReference>
<dbReference type="InterPro" id="IPR037949">
    <property type="entry name" value="MopB_CT_Acetylene-hydratase"/>
</dbReference>
<evidence type="ECO:0000256" key="2">
    <source>
        <dbReference type="ARBA" id="ARBA00010312"/>
    </source>
</evidence>
<name>A0A4Z1CDS5_9ACTN</name>
<evidence type="ECO:0000256" key="7">
    <source>
        <dbReference type="ARBA" id="ARBA00023014"/>
    </source>
</evidence>
<proteinExistence type="inferred from homology"/>
<keyword evidence="5" id="KW-0560">Oxidoreductase</keyword>
<keyword evidence="10" id="KW-1185">Reference proteome</keyword>
<dbReference type="Proteomes" id="UP000297496">
    <property type="component" value="Unassembled WGS sequence"/>
</dbReference>
<organism evidence="9 10">
    <name type="scientific">Nocardioides eburneiflavus</name>
    <dbReference type="NCBI Taxonomy" id="2518372"/>
    <lineage>
        <taxon>Bacteria</taxon>
        <taxon>Bacillati</taxon>
        <taxon>Actinomycetota</taxon>
        <taxon>Actinomycetes</taxon>
        <taxon>Propionibacteriales</taxon>
        <taxon>Nocardioidaceae</taxon>
        <taxon>Nocardioides</taxon>
    </lineage>
</organism>
<dbReference type="Gene3D" id="3.40.50.740">
    <property type="match status" value="1"/>
</dbReference>
<evidence type="ECO:0000256" key="4">
    <source>
        <dbReference type="ARBA" id="ARBA00022723"/>
    </source>
</evidence>
<dbReference type="PANTHER" id="PTHR43742">
    <property type="entry name" value="TRIMETHYLAMINE-N-OXIDE REDUCTASE"/>
    <property type="match status" value="1"/>
</dbReference>
<dbReference type="Gene3D" id="2.40.40.20">
    <property type="match status" value="1"/>
</dbReference>
<dbReference type="GO" id="GO:0018818">
    <property type="term" value="F:acetylene hydratase activity"/>
    <property type="evidence" value="ECO:0007669"/>
    <property type="project" value="InterPro"/>
</dbReference>
<dbReference type="InterPro" id="IPR050612">
    <property type="entry name" value="Prok_Mopterin_Oxidored"/>
</dbReference>
<dbReference type="SMART" id="SM00926">
    <property type="entry name" value="Molybdop_Fe4S4"/>
    <property type="match status" value="1"/>
</dbReference>
<dbReference type="PANTHER" id="PTHR43742:SF6">
    <property type="entry name" value="OXIDOREDUCTASE YYAE-RELATED"/>
    <property type="match status" value="1"/>
</dbReference>
<dbReference type="SUPFAM" id="SSF50692">
    <property type="entry name" value="ADC-like"/>
    <property type="match status" value="1"/>
</dbReference>
<dbReference type="Pfam" id="PF04879">
    <property type="entry name" value="Molybdop_Fe4S4"/>
    <property type="match status" value="1"/>
</dbReference>
<dbReference type="InterPro" id="IPR006963">
    <property type="entry name" value="Mopterin_OxRdtase_4Fe-4S_dom"/>
</dbReference>
<dbReference type="RefSeq" id="WP_135837896.1">
    <property type="nucleotide sequence ID" value="NZ_SRRO01000001.1"/>
</dbReference>
<dbReference type="PROSITE" id="PS00490">
    <property type="entry name" value="MOLYBDOPTERIN_PROK_2"/>
    <property type="match status" value="1"/>
</dbReference>
<dbReference type="Pfam" id="PF00384">
    <property type="entry name" value="Molybdopterin"/>
    <property type="match status" value="1"/>
</dbReference>
<evidence type="ECO:0000256" key="6">
    <source>
        <dbReference type="ARBA" id="ARBA00023004"/>
    </source>
</evidence>
<dbReference type="InterPro" id="IPR009010">
    <property type="entry name" value="Asp_de-COase-like_dom_sf"/>
</dbReference>
<dbReference type="InterPro" id="IPR006657">
    <property type="entry name" value="MoPterin_dinucl-bd_dom"/>
</dbReference>
<dbReference type="PROSITE" id="PS51669">
    <property type="entry name" value="4FE4S_MOW_BIS_MGD"/>
    <property type="match status" value="1"/>
</dbReference>
<comment type="similarity">
    <text evidence="2">Belongs to the prokaryotic molybdopterin-containing oxidoreductase family.</text>
</comment>
<keyword evidence="7" id="KW-0411">Iron-sulfur</keyword>
<accession>A0A4Z1CDS5</accession>
<dbReference type="InterPro" id="IPR006655">
    <property type="entry name" value="Mopterin_OxRdtase_prok_CS"/>
</dbReference>
<comment type="cofactor">
    <cofactor evidence="1">
        <name>Mo-bis(molybdopterin guanine dinucleotide)</name>
        <dbReference type="ChEBI" id="CHEBI:60539"/>
    </cofactor>
</comment>
<dbReference type="AlphaFoldDB" id="A0A4Z1CDS5"/>
<dbReference type="CDD" id="cd02781">
    <property type="entry name" value="MopB_CT_Acetylene-hydratase"/>
    <property type="match status" value="1"/>
</dbReference>
<dbReference type="Pfam" id="PF01568">
    <property type="entry name" value="Molydop_binding"/>
    <property type="match status" value="1"/>
</dbReference>
<dbReference type="Gene3D" id="2.20.25.90">
    <property type="entry name" value="ADC-like domains"/>
    <property type="match status" value="1"/>
</dbReference>
<feature type="domain" description="4Fe-4S Mo/W bis-MGD-type" evidence="8">
    <location>
        <begin position="3"/>
        <end position="58"/>
    </location>
</feature>
<evidence type="ECO:0000313" key="9">
    <source>
        <dbReference type="EMBL" id="TGN63358.1"/>
    </source>
</evidence>
<dbReference type="OrthoDB" id="9759518at2"/>
<evidence type="ECO:0000256" key="3">
    <source>
        <dbReference type="ARBA" id="ARBA00022505"/>
    </source>
</evidence>
<dbReference type="Gene3D" id="3.40.228.10">
    <property type="entry name" value="Dimethylsulfoxide Reductase, domain 2"/>
    <property type="match status" value="1"/>
</dbReference>
<keyword evidence="3" id="KW-0500">Molybdenum</keyword>
<gene>
    <name evidence="9" type="ORF">EXE59_04905</name>
</gene>
<evidence type="ECO:0000256" key="1">
    <source>
        <dbReference type="ARBA" id="ARBA00001942"/>
    </source>
</evidence>
<evidence type="ECO:0000313" key="10">
    <source>
        <dbReference type="Proteomes" id="UP000297496"/>
    </source>
</evidence>
<reference evidence="9 10" key="1">
    <citation type="submission" date="2019-04" db="EMBL/GenBank/DDBJ databases">
        <title>Three New Species of Nocardioides, Nocardioides euryhalodurans sp. nov., Nocardioides seonyuensis sp. nov. and Nocardioides eburneoflavus sp. nov. Isolated from Soil.</title>
        <authorList>
            <person name="Roh S.G."/>
            <person name="Lee C."/>
            <person name="Kim M.-K."/>
            <person name="Kim S.B."/>
        </authorList>
    </citation>
    <scope>NUCLEOTIDE SEQUENCE [LARGE SCALE GENOMIC DNA]</scope>
    <source>
        <strain evidence="9 10">MMS17-SY213</strain>
    </source>
</reference>
<keyword evidence="6" id="KW-0408">Iron</keyword>
<evidence type="ECO:0000256" key="5">
    <source>
        <dbReference type="ARBA" id="ARBA00023002"/>
    </source>
</evidence>
<dbReference type="GO" id="GO:0051536">
    <property type="term" value="F:iron-sulfur cluster binding"/>
    <property type="evidence" value="ECO:0007669"/>
    <property type="project" value="UniProtKB-KW"/>
</dbReference>
<comment type="caution">
    <text evidence="9">The sequence shown here is derived from an EMBL/GenBank/DDBJ whole genome shotgun (WGS) entry which is preliminary data.</text>
</comment>
<dbReference type="EMBL" id="SRRO01000001">
    <property type="protein sequence ID" value="TGN63358.1"/>
    <property type="molecule type" value="Genomic_DNA"/>
</dbReference>
<evidence type="ECO:0000259" key="8">
    <source>
        <dbReference type="PROSITE" id="PS51669"/>
    </source>
</evidence>
<dbReference type="SUPFAM" id="SSF53706">
    <property type="entry name" value="Formate dehydrogenase/DMSO reductase, domains 1-3"/>
    <property type="match status" value="1"/>
</dbReference>
<dbReference type="InterPro" id="IPR006656">
    <property type="entry name" value="Mopterin_OxRdtase"/>
</dbReference>
<sequence length="733" mass="78846">MGRDPVATYCPLCVSRCGARAEVDDGVLRALLPDPSHPTGKAICVKGKAAPQIVHHESRLLHPLRRTAPKDADDPGWERISWDEALGTVAEQLTRAAAVDGPESVGFSSSSPSTSAISDAVDWVQRLIRAFGSPNYCTYMELCGWGRYLAPLYTFGASVPGVYLPDLDNAGCILFWGYNPSVARLAHATSTVAAVARGAKLVVVDPRKVGLAAKADHWLRVRPGTDAALALSLTHVMIDNGWYDADFVRDWTNAGDRVGEELVWDLLVARCAEYPPEVAEGITGVPAGDIVATARTLWEARPLAFYTWSGLEQHSGTTQTMRAINVMYALTGSLDVPGGNVLFESVPSNPIDGTELLSDALAPAVGVDTRPLGPARFGFVTGEDFYTAVLDRRIKRLVSFGGNMVMAHGDSRRGRDALRSLDFFVQADLFMTPTAQLADIVLPVTTPFESEALKIGFEYSQEAQSLVQLRQPLVPPRGEARSDLQIVFDLATRLGLGAHFWDGDIEAAFRHQLAPSGVTLEELRADPAGVRVPLTTRHRKYADTGFDTPSRKVELYSATLAAHGYDPLPTFEEPLTSPRSRPDLADRYPLVLSCAKSLFFCETQHRQIAALRKSAPDPHVELHPSTAAARGVSAGDWVSLDTPYGSVRARARLNANLDPGVVFGEHGWWDACDELGLPGYPPYGAGSANLNLVLRQTPSDPISGSSPLRASVCDVSPLEASAAPGAPTSSAVP</sequence>
<dbReference type="GO" id="GO:0043546">
    <property type="term" value="F:molybdopterin cofactor binding"/>
    <property type="evidence" value="ECO:0007669"/>
    <property type="project" value="InterPro"/>
</dbReference>
<dbReference type="GO" id="GO:0046872">
    <property type="term" value="F:metal ion binding"/>
    <property type="evidence" value="ECO:0007669"/>
    <property type="project" value="UniProtKB-KW"/>
</dbReference>
<protein>
    <submittedName>
        <fullName evidence="9">Molybdopterin oxidoreductase</fullName>
    </submittedName>
</protein>
<keyword evidence="4" id="KW-0479">Metal-binding</keyword>